<dbReference type="PROSITE" id="PS00107">
    <property type="entry name" value="PROTEIN_KINASE_ATP"/>
    <property type="match status" value="1"/>
</dbReference>
<dbReference type="Pfam" id="PF07714">
    <property type="entry name" value="PK_Tyr_Ser-Thr"/>
    <property type="match status" value="1"/>
</dbReference>
<organism evidence="20">
    <name type="scientific">Brassica oleracea</name>
    <name type="common">Wild cabbage</name>
    <dbReference type="NCBI Taxonomy" id="3712"/>
    <lineage>
        <taxon>Eukaryota</taxon>
        <taxon>Viridiplantae</taxon>
        <taxon>Streptophyta</taxon>
        <taxon>Embryophyta</taxon>
        <taxon>Tracheophyta</taxon>
        <taxon>Spermatophyta</taxon>
        <taxon>Magnoliopsida</taxon>
        <taxon>eudicotyledons</taxon>
        <taxon>Gunneridae</taxon>
        <taxon>Pentapetalae</taxon>
        <taxon>rosids</taxon>
        <taxon>malvids</taxon>
        <taxon>Brassicales</taxon>
        <taxon>Brassicaceae</taxon>
        <taxon>Brassiceae</taxon>
        <taxon>Brassica</taxon>
    </lineage>
</organism>
<dbReference type="GO" id="GO:0005524">
    <property type="term" value="F:ATP binding"/>
    <property type="evidence" value="ECO:0007669"/>
    <property type="project" value="UniProtKB-UniRule"/>
</dbReference>
<evidence type="ECO:0000256" key="4">
    <source>
        <dbReference type="ARBA" id="ARBA00022692"/>
    </source>
</evidence>
<dbReference type="GO" id="GO:0004674">
    <property type="term" value="F:protein serine/threonine kinase activity"/>
    <property type="evidence" value="ECO:0007669"/>
    <property type="project" value="UniProtKB-KW"/>
</dbReference>
<evidence type="ECO:0000256" key="3">
    <source>
        <dbReference type="ARBA" id="ARBA00022679"/>
    </source>
</evidence>
<evidence type="ECO:0000256" key="1">
    <source>
        <dbReference type="ARBA" id="ARBA00004167"/>
    </source>
</evidence>
<keyword evidence="9 14" id="KW-0067">ATP-binding</keyword>
<dbReference type="Gene3D" id="3.30.430.20">
    <property type="entry name" value="Gnk2 domain, C-X8-C-X2-C motif"/>
    <property type="match status" value="2"/>
</dbReference>
<evidence type="ECO:0000256" key="8">
    <source>
        <dbReference type="ARBA" id="ARBA00022777"/>
    </source>
</evidence>
<feature type="signal peptide" evidence="17">
    <location>
        <begin position="1"/>
        <end position="23"/>
    </location>
</feature>
<evidence type="ECO:0000256" key="9">
    <source>
        <dbReference type="ARBA" id="ARBA00022840"/>
    </source>
</evidence>
<evidence type="ECO:0000256" key="14">
    <source>
        <dbReference type="PROSITE-ProRule" id="PRU10141"/>
    </source>
</evidence>
<proteinExistence type="predicted"/>
<accession>A0A3P6DTN3</accession>
<dbReference type="EMBL" id="LR031875">
    <property type="protein sequence ID" value="VDD31030.1"/>
    <property type="molecule type" value="Genomic_DNA"/>
</dbReference>
<evidence type="ECO:0000256" key="13">
    <source>
        <dbReference type="ARBA" id="ARBA00023180"/>
    </source>
</evidence>
<reference evidence="20" key="1">
    <citation type="submission" date="2018-11" db="EMBL/GenBank/DDBJ databases">
        <authorList>
            <consortium name="Genoscope - CEA"/>
            <person name="William W."/>
        </authorList>
    </citation>
    <scope>NUCLEOTIDE SEQUENCE</scope>
</reference>
<dbReference type="PANTHER" id="PTHR27002:SF967">
    <property type="entry name" value="BNACNNG59240D PROTEIN"/>
    <property type="match status" value="1"/>
</dbReference>
<evidence type="ECO:0000259" key="18">
    <source>
        <dbReference type="PROSITE" id="PS50011"/>
    </source>
</evidence>
<dbReference type="GO" id="GO:0005886">
    <property type="term" value="C:plasma membrane"/>
    <property type="evidence" value="ECO:0007669"/>
    <property type="project" value="TreeGrafter"/>
</dbReference>
<evidence type="ECO:0000256" key="7">
    <source>
        <dbReference type="ARBA" id="ARBA00022741"/>
    </source>
</evidence>
<dbReference type="InterPro" id="IPR002902">
    <property type="entry name" value="GNK2"/>
</dbReference>
<feature type="chain" id="PRO_5018186831" evidence="17">
    <location>
        <begin position="24"/>
        <end position="662"/>
    </location>
</feature>
<dbReference type="Gene3D" id="1.10.510.10">
    <property type="entry name" value="Transferase(Phosphotransferase) domain 1"/>
    <property type="match status" value="1"/>
</dbReference>
<dbReference type="InterPro" id="IPR017441">
    <property type="entry name" value="Protein_kinase_ATP_BS"/>
</dbReference>
<evidence type="ECO:0000256" key="15">
    <source>
        <dbReference type="SAM" id="MobiDB-lite"/>
    </source>
</evidence>
<keyword evidence="12" id="KW-0675">Receptor</keyword>
<keyword evidence="8" id="KW-0418">Kinase</keyword>
<dbReference type="FunFam" id="3.30.430.20:FF:000007">
    <property type="entry name" value="Cysteine-rich receptor-like protein kinase 11"/>
    <property type="match status" value="1"/>
</dbReference>
<feature type="compositionally biased region" description="Pro residues" evidence="15">
    <location>
        <begin position="249"/>
        <end position="267"/>
    </location>
</feature>
<dbReference type="PROSITE" id="PS51473">
    <property type="entry name" value="GNK2"/>
    <property type="match status" value="2"/>
</dbReference>
<evidence type="ECO:0000313" key="20">
    <source>
        <dbReference type="EMBL" id="VDD31030.1"/>
    </source>
</evidence>
<dbReference type="Pfam" id="PF01657">
    <property type="entry name" value="Stress-antifung"/>
    <property type="match status" value="2"/>
</dbReference>
<keyword evidence="2" id="KW-0723">Serine/threonine-protein kinase</keyword>
<dbReference type="PROSITE" id="PS50011">
    <property type="entry name" value="PROTEIN_KINASE_DOM"/>
    <property type="match status" value="1"/>
</dbReference>
<feature type="domain" description="Gnk2-homologous" evidence="19">
    <location>
        <begin position="129"/>
        <end position="238"/>
    </location>
</feature>
<dbReference type="GO" id="GO:0042742">
    <property type="term" value="P:defense response to bacterium"/>
    <property type="evidence" value="ECO:0007669"/>
    <property type="project" value="UniProtKB-ARBA"/>
</dbReference>
<evidence type="ECO:0000256" key="11">
    <source>
        <dbReference type="ARBA" id="ARBA00023136"/>
    </source>
</evidence>
<feature type="domain" description="Gnk2-homologous" evidence="19">
    <location>
        <begin position="20"/>
        <end position="123"/>
    </location>
</feature>
<dbReference type="FunFam" id="3.30.430.20:FF:000003">
    <property type="entry name" value="Cysteine-rich RLK (RECEPTOR-like protein kinase) 10"/>
    <property type="match status" value="1"/>
</dbReference>
<keyword evidence="7 14" id="KW-0547">Nucleotide-binding</keyword>
<dbReference type="AlphaFoldDB" id="A0A3P6DTN3"/>
<name>A0A3P6DTN3_BRAOL</name>
<dbReference type="InterPro" id="IPR001245">
    <property type="entry name" value="Ser-Thr/Tyr_kinase_cat_dom"/>
</dbReference>
<dbReference type="FunFam" id="3.30.200.20:FF:000727">
    <property type="entry name" value="Cysteine-rich RLK (RECEPTOR-like protein kinase) 23"/>
    <property type="match status" value="1"/>
</dbReference>
<evidence type="ECO:0000256" key="2">
    <source>
        <dbReference type="ARBA" id="ARBA00022527"/>
    </source>
</evidence>
<evidence type="ECO:0000256" key="12">
    <source>
        <dbReference type="ARBA" id="ARBA00023170"/>
    </source>
</evidence>
<feature type="domain" description="Protein kinase" evidence="18">
    <location>
        <begin position="343"/>
        <end position="629"/>
    </location>
</feature>
<evidence type="ECO:0000256" key="6">
    <source>
        <dbReference type="ARBA" id="ARBA00022737"/>
    </source>
</evidence>
<keyword evidence="6" id="KW-0677">Repeat</keyword>
<protein>
    <submittedName>
        <fullName evidence="20">Uncharacterized protein</fullName>
    </submittedName>
</protein>
<keyword evidence="10 16" id="KW-1133">Transmembrane helix</keyword>
<dbReference type="Gene3D" id="3.30.200.20">
    <property type="entry name" value="Phosphorylase Kinase, domain 1"/>
    <property type="match status" value="1"/>
</dbReference>
<evidence type="ECO:0000256" key="10">
    <source>
        <dbReference type="ARBA" id="ARBA00022989"/>
    </source>
</evidence>
<gene>
    <name evidence="20" type="ORF">BOLC9T56353H</name>
</gene>
<dbReference type="InterPro" id="IPR000719">
    <property type="entry name" value="Prot_kinase_dom"/>
</dbReference>
<evidence type="ECO:0000256" key="17">
    <source>
        <dbReference type="SAM" id="SignalP"/>
    </source>
</evidence>
<comment type="subcellular location">
    <subcellularLocation>
        <location evidence="1">Membrane</location>
        <topology evidence="1">Single-pass membrane protein</topology>
    </subcellularLocation>
</comment>
<evidence type="ECO:0000256" key="16">
    <source>
        <dbReference type="SAM" id="Phobius"/>
    </source>
</evidence>
<dbReference type="FunFam" id="1.10.510.10:FF:001722">
    <property type="entry name" value="G-type lectin S-receptor-like serine/threonine-protein kinase B120"/>
    <property type="match status" value="1"/>
</dbReference>
<dbReference type="PANTHER" id="PTHR27002">
    <property type="entry name" value="RECEPTOR-LIKE SERINE/THREONINE-PROTEIN KINASE SD1-8"/>
    <property type="match status" value="1"/>
</dbReference>
<keyword evidence="13" id="KW-0325">Glycoprotein</keyword>
<dbReference type="CDD" id="cd23509">
    <property type="entry name" value="Gnk2-like"/>
    <property type="match status" value="2"/>
</dbReference>
<feature type="binding site" evidence="14">
    <location>
        <position position="371"/>
    </location>
    <ligand>
        <name>ATP</name>
        <dbReference type="ChEBI" id="CHEBI:30616"/>
    </ligand>
</feature>
<dbReference type="SUPFAM" id="SSF56112">
    <property type="entry name" value="Protein kinase-like (PK-like)"/>
    <property type="match status" value="1"/>
</dbReference>
<feature type="region of interest" description="Disordered" evidence="15">
    <location>
        <begin position="249"/>
        <end position="274"/>
    </location>
</feature>
<evidence type="ECO:0000256" key="5">
    <source>
        <dbReference type="ARBA" id="ARBA00022729"/>
    </source>
</evidence>
<feature type="transmembrane region" description="Helical" evidence="16">
    <location>
        <begin position="280"/>
        <end position="306"/>
    </location>
</feature>
<keyword evidence="11 16" id="KW-0472">Membrane</keyword>
<sequence length="662" mass="73358">MKLKISFLPVFLFSLIALDSASAQEICFNGFFKPNSTYDLNRRQVLSSLASNVTSHKGFFNSSIGENPNRVFIIGMCIPGTKPVTCSDCIKAASDTLLKSCPNQTEAYTWPDSCMVRYSNVPFSGSYDIGPSHVLYKSGVLNSNVTVFDRIGEDLMERTITEAPTRAHEHKYYTAGLASLTASLTMYAMMQCTPELSTGYCGLCLRTNLDNYKLCCRDKQGGSITRPSCFIRWDVHPFAGAFENLTLPPPQPQSLPQPPLSLPPPVSNPASKTDKGKHSLSIGIIVAILVPIVVILVLLVVGFMVWRRSKAYQTVTIQAGDEIIPLNSLQFKFKTIEAATDKFSDSNMIGQGGFGEVYRGKLSSGTEVAVKRLSKTSRQGGNEFKNEAVLCTKLQHRNLVRLLGFCVEREEKILVYEFVPNKSLDYFLFANETITLQSKVNWTGKCGTTLLKGLLEGFNIFIMMHILRSYTVISKLSNILLDADMNPKVADFGTARSFGVDQTQANTKRIVGTYGYMSPEYAMRGHFSMKSDVYSFGVLVLEIISGKMNSSFYHIDDSDSNLVIHAWRLWRNQSPLKLVDPAMGESYQNDEAFRCIHIALLCIQEDPADRPMLPAVILMLTDSITIPVLRTPRFCLSSMGDFASQSTLSSTNDQSIGDSDLP</sequence>
<keyword evidence="5 17" id="KW-0732">Signal</keyword>
<keyword evidence="4 16" id="KW-0812">Transmembrane</keyword>
<dbReference type="InterPro" id="IPR011009">
    <property type="entry name" value="Kinase-like_dom_sf"/>
</dbReference>
<evidence type="ECO:0000259" key="19">
    <source>
        <dbReference type="PROSITE" id="PS51473"/>
    </source>
</evidence>
<feature type="region of interest" description="Disordered" evidence="15">
    <location>
        <begin position="643"/>
        <end position="662"/>
    </location>
</feature>
<dbReference type="InterPro" id="IPR038408">
    <property type="entry name" value="GNK2_sf"/>
</dbReference>
<keyword evidence="3" id="KW-0808">Transferase</keyword>